<feature type="compositionally biased region" description="Low complexity" evidence="1">
    <location>
        <begin position="45"/>
        <end position="54"/>
    </location>
</feature>
<keyword evidence="3" id="KW-1185">Reference proteome</keyword>
<gene>
    <name evidence="2" type="ORF">MEDL_25538</name>
</gene>
<evidence type="ECO:0000256" key="1">
    <source>
        <dbReference type="SAM" id="MobiDB-lite"/>
    </source>
</evidence>
<dbReference type="Proteomes" id="UP000683360">
    <property type="component" value="Unassembled WGS sequence"/>
</dbReference>
<reference evidence="2" key="1">
    <citation type="submission" date="2021-03" db="EMBL/GenBank/DDBJ databases">
        <authorList>
            <person name="Bekaert M."/>
        </authorList>
    </citation>
    <scope>NUCLEOTIDE SEQUENCE</scope>
</reference>
<comment type="caution">
    <text evidence="2">The sequence shown here is derived from an EMBL/GenBank/DDBJ whole genome shotgun (WGS) entry which is preliminary data.</text>
</comment>
<dbReference type="EMBL" id="CAJPWZ010001263">
    <property type="protein sequence ID" value="CAG2211499.1"/>
    <property type="molecule type" value="Genomic_DNA"/>
</dbReference>
<accession>A0A8S3RXC6</accession>
<proteinExistence type="predicted"/>
<feature type="compositionally biased region" description="Basic and acidic residues" evidence="1">
    <location>
        <begin position="59"/>
        <end position="92"/>
    </location>
</feature>
<protein>
    <submittedName>
        <fullName evidence="2">Uncharacterized protein</fullName>
    </submittedName>
</protein>
<evidence type="ECO:0000313" key="2">
    <source>
        <dbReference type="EMBL" id="CAG2211499.1"/>
    </source>
</evidence>
<evidence type="ECO:0000313" key="3">
    <source>
        <dbReference type="Proteomes" id="UP000683360"/>
    </source>
</evidence>
<organism evidence="2 3">
    <name type="scientific">Mytilus edulis</name>
    <name type="common">Blue mussel</name>
    <dbReference type="NCBI Taxonomy" id="6550"/>
    <lineage>
        <taxon>Eukaryota</taxon>
        <taxon>Metazoa</taxon>
        <taxon>Spiralia</taxon>
        <taxon>Lophotrochozoa</taxon>
        <taxon>Mollusca</taxon>
        <taxon>Bivalvia</taxon>
        <taxon>Autobranchia</taxon>
        <taxon>Pteriomorphia</taxon>
        <taxon>Mytilida</taxon>
        <taxon>Mytiloidea</taxon>
        <taxon>Mytilidae</taxon>
        <taxon>Mytilinae</taxon>
        <taxon>Mytilus</taxon>
    </lineage>
</organism>
<sequence>MVSGTSDSHAKKSSRRKLLDISTTETEKDKSSAKNTKKQQKIVQSKSPSKNSSVKNKKISLEHERHSKKDSSKPGLEHDISDSDQSVEREIHSIAQQHAKSSMDEMSDFSIASPKKKRKLRIVEAKTTADSSDENSGDEASVMSQSILSTSTSGNQLKGSSEVHKKKRKSHTMGDIESDPEDVTNQQEQHLNLRYNLPEGYELSKLAESSKDVCKEDLRHKDLWLIKAPVNVCPEIVVIALKYLHVKFDIQNFNGMEIDLNGCTEFSSKDDELYGCTEDTKMR</sequence>
<dbReference type="AlphaFoldDB" id="A0A8S3RXC6"/>
<feature type="compositionally biased region" description="Polar residues" evidence="1">
    <location>
        <begin position="142"/>
        <end position="159"/>
    </location>
</feature>
<name>A0A8S3RXC6_MYTED</name>
<feature type="region of interest" description="Disordered" evidence="1">
    <location>
        <begin position="1"/>
        <end position="188"/>
    </location>
</feature>